<dbReference type="InterPro" id="IPR036779">
    <property type="entry name" value="LysM_dom_sf"/>
</dbReference>
<proteinExistence type="predicted"/>
<feature type="signal peptide" evidence="1">
    <location>
        <begin position="1"/>
        <end position="19"/>
    </location>
</feature>
<evidence type="ECO:0000313" key="4">
    <source>
        <dbReference type="Proteomes" id="UP001597508"/>
    </source>
</evidence>
<dbReference type="SUPFAM" id="SSF54106">
    <property type="entry name" value="LysM domain"/>
    <property type="match status" value="1"/>
</dbReference>
<dbReference type="InterPro" id="IPR018392">
    <property type="entry name" value="LysM"/>
</dbReference>
<reference evidence="4" key="1">
    <citation type="journal article" date="2019" name="Int. J. Syst. Evol. Microbiol.">
        <title>The Global Catalogue of Microorganisms (GCM) 10K type strain sequencing project: providing services to taxonomists for standard genome sequencing and annotation.</title>
        <authorList>
            <consortium name="The Broad Institute Genomics Platform"/>
            <consortium name="The Broad Institute Genome Sequencing Center for Infectious Disease"/>
            <person name="Wu L."/>
            <person name="Ma J."/>
        </authorList>
    </citation>
    <scope>NUCLEOTIDE SEQUENCE [LARGE SCALE GENOMIC DNA]</scope>
    <source>
        <strain evidence="4">KCTC 52127</strain>
    </source>
</reference>
<accession>A0ABW5LU25</accession>
<dbReference type="Pfam" id="PF01551">
    <property type="entry name" value="Peptidase_M23"/>
    <property type="match status" value="1"/>
</dbReference>
<dbReference type="Gene3D" id="3.10.350.10">
    <property type="entry name" value="LysM domain"/>
    <property type="match status" value="1"/>
</dbReference>
<comment type="caution">
    <text evidence="3">The sequence shown here is derived from an EMBL/GenBank/DDBJ whole genome shotgun (WGS) entry which is preliminary data.</text>
</comment>
<feature type="chain" id="PRO_5047423515" evidence="1">
    <location>
        <begin position="20"/>
        <end position="305"/>
    </location>
</feature>
<protein>
    <submittedName>
        <fullName evidence="3">Peptidoglycan DD-metalloendopeptidase family protein</fullName>
    </submittedName>
</protein>
<sequence>MKQLVVSICLILSCVAASAQSKELIELKNDSLFISKVNEIVQKQTDSIVADCIKENPMTEYWNTRVFNPYKDVVVEYPFKITFKDSVYASPIKRRRRVVTSRYGWRRGRPHRAIDIDLITGDRVYAMLAGKVRYVGYVTGHGRIVVVRHENGLETMYSHLSRYLVKRGDVVKKGQAIGKGGTTGNTRGSHLHLVVTYKGEYLNPEYLFDFGEGNKIRGRELWVTRKWTTPYLHNSRRQSKIQLCTTYEEALKSKQTQRKVYVVKRGDTLSEISTKYNVSIASLCRTNSIKRNSVLKIGQKLILTQ</sequence>
<dbReference type="Pfam" id="PF01476">
    <property type="entry name" value="LysM"/>
    <property type="match status" value="1"/>
</dbReference>
<dbReference type="PANTHER" id="PTHR21666">
    <property type="entry name" value="PEPTIDASE-RELATED"/>
    <property type="match status" value="1"/>
</dbReference>
<name>A0ABW5LU25_9FLAO</name>
<dbReference type="InterPro" id="IPR050570">
    <property type="entry name" value="Cell_wall_metabolism_enzyme"/>
</dbReference>
<evidence type="ECO:0000259" key="2">
    <source>
        <dbReference type="PROSITE" id="PS51782"/>
    </source>
</evidence>
<dbReference type="EMBL" id="JBHULH010000003">
    <property type="protein sequence ID" value="MFD2566857.1"/>
    <property type="molecule type" value="Genomic_DNA"/>
</dbReference>
<dbReference type="InterPro" id="IPR016047">
    <property type="entry name" value="M23ase_b-sheet_dom"/>
</dbReference>
<gene>
    <name evidence="3" type="ORF">ACFSRZ_05710</name>
</gene>
<keyword evidence="4" id="KW-1185">Reference proteome</keyword>
<dbReference type="SMART" id="SM00257">
    <property type="entry name" value="LysM"/>
    <property type="match status" value="1"/>
</dbReference>
<dbReference type="PROSITE" id="PS51782">
    <property type="entry name" value="LYSM"/>
    <property type="match status" value="1"/>
</dbReference>
<evidence type="ECO:0000256" key="1">
    <source>
        <dbReference type="SAM" id="SignalP"/>
    </source>
</evidence>
<dbReference type="SUPFAM" id="SSF51261">
    <property type="entry name" value="Duplicated hybrid motif"/>
    <property type="match status" value="1"/>
</dbReference>
<dbReference type="CDD" id="cd00118">
    <property type="entry name" value="LysM"/>
    <property type="match status" value="1"/>
</dbReference>
<keyword evidence="1" id="KW-0732">Signal</keyword>
<dbReference type="Proteomes" id="UP001597508">
    <property type="component" value="Unassembled WGS sequence"/>
</dbReference>
<organism evidence="3 4">
    <name type="scientific">Pseudotenacibaculum haliotis</name>
    <dbReference type="NCBI Taxonomy" id="1862138"/>
    <lineage>
        <taxon>Bacteria</taxon>
        <taxon>Pseudomonadati</taxon>
        <taxon>Bacteroidota</taxon>
        <taxon>Flavobacteriia</taxon>
        <taxon>Flavobacteriales</taxon>
        <taxon>Flavobacteriaceae</taxon>
        <taxon>Pseudotenacibaculum</taxon>
    </lineage>
</organism>
<feature type="domain" description="LysM" evidence="2">
    <location>
        <begin position="259"/>
        <end position="303"/>
    </location>
</feature>
<dbReference type="CDD" id="cd12797">
    <property type="entry name" value="M23_peptidase"/>
    <property type="match status" value="1"/>
</dbReference>
<dbReference type="InterPro" id="IPR011055">
    <property type="entry name" value="Dup_hybrid_motif"/>
</dbReference>
<evidence type="ECO:0000313" key="3">
    <source>
        <dbReference type="EMBL" id="MFD2566857.1"/>
    </source>
</evidence>
<dbReference type="PANTHER" id="PTHR21666:SF270">
    <property type="entry name" value="MUREIN HYDROLASE ACTIVATOR ENVC"/>
    <property type="match status" value="1"/>
</dbReference>
<dbReference type="RefSeq" id="WP_379665568.1">
    <property type="nucleotide sequence ID" value="NZ_JBHULH010000003.1"/>
</dbReference>
<dbReference type="Gene3D" id="2.70.70.10">
    <property type="entry name" value="Glucose Permease (Domain IIA)"/>
    <property type="match status" value="1"/>
</dbReference>